<dbReference type="InterPro" id="IPR002109">
    <property type="entry name" value="Glutaredoxin"/>
</dbReference>
<evidence type="ECO:0000259" key="18">
    <source>
        <dbReference type="Pfam" id="PF00462"/>
    </source>
</evidence>
<dbReference type="GO" id="GO:0005739">
    <property type="term" value="C:mitochondrion"/>
    <property type="evidence" value="ECO:0007669"/>
    <property type="project" value="UniProtKB-SubCell"/>
</dbReference>
<evidence type="ECO:0000256" key="2">
    <source>
        <dbReference type="ARBA" id="ARBA00007787"/>
    </source>
</evidence>
<evidence type="ECO:0000256" key="11">
    <source>
        <dbReference type="ARBA" id="ARBA00023157"/>
    </source>
</evidence>
<proteinExistence type="inferred from homology"/>
<dbReference type="InterPro" id="IPR011899">
    <property type="entry name" value="Glutaredoxin_euk/vir"/>
</dbReference>
<evidence type="ECO:0000256" key="17">
    <source>
        <dbReference type="SAM" id="MobiDB-lite"/>
    </source>
</evidence>
<comment type="similarity">
    <text evidence="2">Belongs to the glutaredoxin family.</text>
</comment>
<keyword evidence="8" id="KW-0408">Iron</keyword>
<organism evidence="19 20">
    <name type="scientific">Monodon monoceros</name>
    <name type="common">Narwhal</name>
    <name type="synonym">Ceratodon monodon</name>
    <dbReference type="NCBI Taxonomy" id="40151"/>
    <lineage>
        <taxon>Eukaryota</taxon>
        <taxon>Metazoa</taxon>
        <taxon>Chordata</taxon>
        <taxon>Craniata</taxon>
        <taxon>Vertebrata</taxon>
        <taxon>Euteleostomi</taxon>
        <taxon>Mammalia</taxon>
        <taxon>Eutheria</taxon>
        <taxon>Laurasiatheria</taxon>
        <taxon>Artiodactyla</taxon>
        <taxon>Whippomorpha</taxon>
        <taxon>Cetacea</taxon>
        <taxon>Odontoceti</taxon>
        <taxon>Monodontidae</taxon>
        <taxon>Monodon</taxon>
    </lineage>
</organism>
<evidence type="ECO:0000256" key="1">
    <source>
        <dbReference type="ARBA" id="ARBA00004173"/>
    </source>
</evidence>
<keyword evidence="10" id="KW-0496">Mitochondrion</keyword>
<evidence type="ECO:0000256" key="6">
    <source>
        <dbReference type="ARBA" id="ARBA00022946"/>
    </source>
</evidence>
<evidence type="ECO:0000256" key="16">
    <source>
        <dbReference type="ARBA" id="ARBA00039819"/>
    </source>
</evidence>
<keyword evidence="9" id="KW-0411">Iron-sulfur</keyword>
<dbReference type="PANTHER" id="PTHR46679:SF1">
    <property type="entry name" value="GLUTAREDOXIN-2, MITOCHONDRIAL"/>
    <property type="match status" value="1"/>
</dbReference>
<evidence type="ECO:0000256" key="9">
    <source>
        <dbReference type="ARBA" id="ARBA00023014"/>
    </source>
</evidence>
<dbReference type="InterPro" id="IPR014025">
    <property type="entry name" value="Glutaredoxin_subgr"/>
</dbReference>
<feature type="domain" description="Glutaredoxin" evidence="18">
    <location>
        <begin position="45"/>
        <end position="107"/>
    </location>
</feature>
<evidence type="ECO:0000256" key="12">
    <source>
        <dbReference type="ARBA" id="ARBA00023206"/>
    </source>
</evidence>
<dbReference type="FunFam" id="3.40.30.10:FF:000026">
    <property type="entry name" value="Glutaredoxin 2"/>
    <property type="match status" value="1"/>
</dbReference>
<dbReference type="EMBL" id="RWIC01000561">
    <property type="protein sequence ID" value="TKC42260.1"/>
    <property type="molecule type" value="Genomic_DNA"/>
</dbReference>
<keyword evidence="12" id="KW-0318">Glutathionylation</keyword>
<dbReference type="Gene3D" id="3.40.30.10">
    <property type="entry name" value="Glutaredoxin"/>
    <property type="match status" value="1"/>
</dbReference>
<keyword evidence="4" id="KW-0001">2Fe-2S</keyword>
<dbReference type="PROSITE" id="PS51354">
    <property type="entry name" value="GLUTAREDOXIN_2"/>
    <property type="match status" value="1"/>
</dbReference>
<evidence type="ECO:0000313" key="19">
    <source>
        <dbReference type="EMBL" id="TKC42260.1"/>
    </source>
</evidence>
<evidence type="ECO:0000256" key="5">
    <source>
        <dbReference type="ARBA" id="ARBA00022723"/>
    </source>
</evidence>
<dbReference type="GO" id="GO:0015035">
    <property type="term" value="F:protein-disulfide reductase activity"/>
    <property type="evidence" value="ECO:0007669"/>
    <property type="project" value="TreeGrafter"/>
</dbReference>
<comment type="subcellular location">
    <subcellularLocation>
        <location evidence="1">Mitochondrion</location>
    </subcellularLocation>
</comment>
<evidence type="ECO:0000256" key="8">
    <source>
        <dbReference type="ARBA" id="ARBA00023004"/>
    </source>
</evidence>
<keyword evidence="6" id="KW-0809">Transit peptide</keyword>
<dbReference type="AlphaFoldDB" id="A0A4V6WP25"/>
<dbReference type="SUPFAM" id="SSF52833">
    <property type="entry name" value="Thioredoxin-like"/>
    <property type="match status" value="1"/>
</dbReference>
<evidence type="ECO:0000256" key="15">
    <source>
        <dbReference type="ARBA" id="ARBA00038558"/>
    </source>
</evidence>
<dbReference type="Proteomes" id="UP000308365">
    <property type="component" value="Unassembled WGS sequence"/>
</dbReference>
<evidence type="ECO:0000256" key="10">
    <source>
        <dbReference type="ARBA" id="ARBA00023128"/>
    </source>
</evidence>
<feature type="region of interest" description="Disordered" evidence="17">
    <location>
        <begin position="1"/>
        <end position="30"/>
    </location>
</feature>
<keyword evidence="11" id="KW-1015">Disulfide bond</keyword>
<dbReference type="PRINTS" id="PR00160">
    <property type="entry name" value="GLUTAREDOXIN"/>
</dbReference>
<dbReference type="InterPro" id="IPR036249">
    <property type="entry name" value="Thioredoxin-like_sf"/>
</dbReference>
<keyword evidence="7" id="KW-0249">Electron transport</keyword>
<keyword evidence="3" id="KW-0813">Transport</keyword>
<dbReference type="GO" id="GO:0046872">
    <property type="term" value="F:metal ion binding"/>
    <property type="evidence" value="ECO:0007669"/>
    <property type="project" value="UniProtKB-KW"/>
</dbReference>
<reference evidence="20" key="1">
    <citation type="journal article" date="2019" name="IScience">
        <title>Narwhal Genome Reveals Long-Term Low Genetic Diversity despite Current Large Abundance Size.</title>
        <authorList>
            <person name="Westbury M.V."/>
            <person name="Petersen B."/>
            <person name="Garde E."/>
            <person name="Heide-Jorgensen M.P."/>
            <person name="Lorenzen E.D."/>
        </authorList>
    </citation>
    <scope>NUCLEOTIDE SEQUENCE [LARGE SCALE GENOMIC DNA]</scope>
</reference>
<sequence length="152" mass="16627">SPGHVLAPRSTGGDAVCPEREQVGGPPPGGSGSFGLWEIISNNCVVIFSRTSCSYCTMAKKLFHDMNVNYKVVELDMLEHGSQLQDALHEMTGERTVPRIFVNGTFIGGATDTHRLHKEGKLLPLVHQCYLKKMVSADGCLLCKIRLSLMQL</sequence>
<dbReference type="GO" id="GO:0051537">
    <property type="term" value="F:2 iron, 2 sulfur cluster binding"/>
    <property type="evidence" value="ECO:0007669"/>
    <property type="project" value="UniProtKB-KW"/>
</dbReference>
<dbReference type="Pfam" id="PF00462">
    <property type="entry name" value="Glutaredoxin"/>
    <property type="match status" value="1"/>
</dbReference>
<protein>
    <recommendedName>
        <fullName evidence="16">Glutaredoxin-2, mitochondrial</fullName>
    </recommendedName>
</protein>
<dbReference type="CDD" id="cd03419">
    <property type="entry name" value="GRX_GRXh_1_2_like"/>
    <property type="match status" value="1"/>
</dbReference>
<comment type="function">
    <text evidence="14">Glutathione-dependent oxidoreductase that facilitates the maintenance of mitochondrial redox homeostasis upon induction of apoptosis by oxidative stress. Involved in response to hydrogen peroxide and regulation of apoptosis caused by oxidative stress. Acts as a very efficient catalyst of monothiol reactions because of its high affinity for protein glutathione-mixed disulfides. Can receive electrons not only from glutathione (GSH), but also from thioredoxin reductase supporting both monothiol and dithiol reactions. Efficiently catalyzes both glutathionylation and deglutathionylation of mitochondrial complex I, which in turn regulates the superoxide production by the complex. Overexpression decreases the susceptibility to apoptosis and prevents loss of cardiolipin and cytochrome c release.</text>
</comment>
<feature type="non-terminal residue" evidence="19">
    <location>
        <position position="1"/>
    </location>
</feature>
<comment type="caution">
    <text evidence="19">The sequence shown here is derived from an EMBL/GenBank/DDBJ whole genome shotgun (WGS) entry which is preliminary data.</text>
</comment>
<keyword evidence="13" id="KW-0676">Redox-active center</keyword>
<evidence type="ECO:0000256" key="4">
    <source>
        <dbReference type="ARBA" id="ARBA00022714"/>
    </source>
</evidence>
<keyword evidence="5" id="KW-0479">Metal-binding</keyword>
<evidence type="ECO:0000256" key="3">
    <source>
        <dbReference type="ARBA" id="ARBA00022448"/>
    </source>
</evidence>
<name>A0A4V6WP25_MONMO</name>
<comment type="subunit">
    <text evidence="15">Monomer; active form. Homodimer; inactive form. The homodimer is probably linked by 1 2Fe-2S cluster.</text>
</comment>
<dbReference type="PANTHER" id="PTHR46679">
    <property type="match status" value="1"/>
</dbReference>
<dbReference type="NCBIfam" id="TIGR02180">
    <property type="entry name" value="GRX_euk"/>
    <property type="match status" value="1"/>
</dbReference>
<evidence type="ECO:0000256" key="14">
    <source>
        <dbReference type="ARBA" id="ARBA00037470"/>
    </source>
</evidence>
<evidence type="ECO:0000313" key="20">
    <source>
        <dbReference type="Proteomes" id="UP000308365"/>
    </source>
</evidence>
<evidence type="ECO:0000256" key="7">
    <source>
        <dbReference type="ARBA" id="ARBA00022982"/>
    </source>
</evidence>
<evidence type="ECO:0000256" key="13">
    <source>
        <dbReference type="ARBA" id="ARBA00023284"/>
    </source>
</evidence>
<accession>A0A4V6WP25</accession>
<gene>
    <name evidence="19" type="ORF">EI555_015954</name>
</gene>